<protein>
    <recommendedName>
        <fullName evidence="4">Fibronectin type-III domain-containing protein</fullName>
    </recommendedName>
</protein>
<proteinExistence type="predicted"/>
<reference evidence="3" key="1">
    <citation type="submission" date="2017-09" db="EMBL/GenBank/DDBJ databases">
        <title>Depth-based differentiation of microbial function through sediment-hosted aquifers and enrichment of novel symbionts in the deep terrestrial subsurface.</title>
        <authorList>
            <person name="Probst A.J."/>
            <person name="Ladd B."/>
            <person name="Jarett J.K."/>
            <person name="Geller-Mcgrath D.E."/>
            <person name="Sieber C.M.K."/>
            <person name="Emerson J.B."/>
            <person name="Anantharaman K."/>
            <person name="Thomas B.C."/>
            <person name="Malmstrom R."/>
            <person name="Stieglmeier M."/>
            <person name="Klingl A."/>
            <person name="Woyke T."/>
            <person name="Ryan C.M."/>
            <person name="Banfield J.F."/>
        </authorList>
    </citation>
    <scope>NUCLEOTIDE SEQUENCE [LARGE SCALE GENOMIC DNA]</scope>
</reference>
<name>A0A2M8C230_9BACT</name>
<evidence type="ECO:0000313" key="2">
    <source>
        <dbReference type="EMBL" id="PJB50169.1"/>
    </source>
</evidence>
<feature type="chain" id="PRO_5014980270" description="Fibronectin type-III domain-containing protein" evidence="1">
    <location>
        <begin position="28"/>
        <end position="527"/>
    </location>
</feature>
<dbReference type="Proteomes" id="UP000228770">
    <property type="component" value="Unassembled WGS sequence"/>
</dbReference>
<dbReference type="InterPro" id="IPR014756">
    <property type="entry name" value="Ig_E-set"/>
</dbReference>
<comment type="caution">
    <text evidence="2">The sequence shown here is derived from an EMBL/GenBank/DDBJ whole genome shotgun (WGS) entry which is preliminary data.</text>
</comment>
<gene>
    <name evidence="2" type="ORF">CO102_01805</name>
</gene>
<dbReference type="AlphaFoldDB" id="A0A2M8C230"/>
<feature type="signal peptide" evidence="1">
    <location>
        <begin position="1"/>
        <end position="27"/>
    </location>
</feature>
<dbReference type="SUPFAM" id="SSF81296">
    <property type="entry name" value="E set domains"/>
    <property type="match status" value="1"/>
</dbReference>
<accession>A0A2M8C230</accession>
<dbReference type="Gene3D" id="2.60.40.650">
    <property type="match status" value="1"/>
</dbReference>
<dbReference type="Pfam" id="PF17957">
    <property type="entry name" value="Big_7"/>
    <property type="match status" value="1"/>
</dbReference>
<evidence type="ECO:0000256" key="1">
    <source>
        <dbReference type="SAM" id="SignalP"/>
    </source>
</evidence>
<sequence>MKKKISILGTLVLVLALAFLFVPSAKATGTVTSATGGGAISADNVATSTYTTLTGPTLACGATGDITSSSTITITAPSGFNFSTTANSVTATPTNEIDLGEGAAVAVTLTPTATTITISVTTGNTTTATASITMSGIKVIPTAGCPLASGELSITFSAGTFVDDSTSGTLTEVVGAMTYLAVRLPGQAAPNCAAPAGTVTAQIAGTSFNITNLYAVDQYFNTTTAYTGDKTISYTGPGSCAGVNPSYATSVSFTSGVASTLATTLPLAQVTTITATDGGSYGLASSNLTANPASITTLACSSSASPGTVWLTWTEAAGCTTGYDVRYLTSNIADDTDFGNATVFNQTWAGASPQAPRQELVTGLTPNIRYYFNQKTKGANNTLSTISNTITCIAPSQAAATLDTKAPTSSISDPKDGATILAGKSYTIKGTSADTGGSSVQKVELSLDGGTTWITVPPKTTNTTAGFDWGYLWSDPKVGTYNLKTRATDWVSNIETPGAGITVTVATELPIVQPTPPTVEKPITEMT</sequence>
<keyword evidence="1" id="KW-0732">Signal</keyword>
<feature type="non-terminal residue" evidence="2">
    <location>
        <position position="527"/>
    </location>
</feature>
<evidence type="ECO:0000313" key="3">
    <source>
        <dbReference type="Proteomes" id="UP000228770"/>
    </source>
</evidence>
<evidence type="ECO:0008006" key="4">
    <source>
        <dbReference type="Google" id="ProtNLM"/>
    </source>
</evidence>
<dbReference type="EMBL" id="PFUA01000042">
    <property type="protein sequence ID" value="PJB50169.1"/>
    <property type="molecule type" value="Genomic_DNA"/>
</dbReference>
<organism evidence="2 3">
    <name type="scientific">Candidatus Brennerbacteria bacterium CG_4_9_14_3_um_filter_43_9</name>
    <dbReference type="NCBI Taxonomy" id="1974522"/>
    <lineage>
        <taxon>Bacteria</taxon>
        <taxon>Candidatus Brenneribacteriota</taxon>
    </lineage>
</organism>